<keyword evidence="2" id="KW-1133">Transmembrane helix</keyword>
<feature type="region of interest" description="Disordered" evidence="1">
    <location>
        <begin position="296"/>
        <end position="318"/>
    </location>
</feature>
<feature type="transmembrane region" description="Helical" evidence="2">
    <location>
        <begin position="104"/>
        <end position="124"/>
    </location>
</feature>
<feature type="transmembrane region" description="Helical" evidence="2">
    <location>
        <begin position="181"/>
        <end position="199"/>
    </location>
</feature>
<gene>
    <name evidence="3" type="ORF">JOE61_003166</name>
</gene>
<name>A0ABS2MDT5_9ACTN</name>
<evidence type="ECO:0000256" key="2">
    <source>
        <dbReference type="SAM" id="Phobius"/>
    </source>
</evidence>
<dbReference type="EMBL" id="JAFBBZ010000001">
    <property type="protein sequence ID" value="MBM7509352.1"/>
    <property type="molecule type" value="Genomic_DNA"/>
</dbReference>
<accession>A0ABS2MDT5</accession>
<feature type="transmembrane region" description="Helical" evidence="2">
    <location>
        <begin position="38"/>
        <end position="58"/>
    </location>
</feature>
<organism evidence="3 4">
    <name type="scientific">Nocardioides salarius</name>
    <dbReference type="NCBI Taxonomy" id="374513"/>
    <lineage>
        <taxon>Bacteria</taxon>
        <taxon>Bacillati</taxon>
        <taxon>Actinomycetota</taxon>
        <taxon>Actinomycetes</taxon>
        <taxon>Propionibacteriales</taxon>
        <taxon>Nocardioidaceae</taxon>
        <taxon>Nocardioides</taxon>
    </lineage>
</organism>
<reference evidence="3 4" key="1">
    <citation type="submission" date="2021-01" db="EMBL/GenBank/DDBJ databases">
        <title>Sequencing the genomes of 1000 actinobacteria strains.</title>
        <authorList>
            <person name="Klenk H.-P."/>
        </authorList>
    </citation>
    <scope>NUCLEOTIDE SEQUENCE [LARGE SCALE GENOMIC DNA]</scope>
    <source>
        <strain evidence="3 4">DSM 18239</strain>
    </source>
</reference>
<keyword evidence="4" id="KW-1185">Reference proteome</keyword>
<dbReference type="InterPro" id="IPR036259">
    <property type="entry name" value="MFS_trans_sf"/>
</dbReference>
<evidence type="ECO:0000256" key="1">
    <source>
        <dbReference type="SAM" id="MobiDB-lite"/>
    </source>
</evidence>
<feature type="transmembrane region" description="Helical" evidence="2">
    <location>
        <begin position="219"/>
        <end position="236"/>
    </location>
</feature>
<proteinExistence type="predicted"/>
<comment type="caution">
    <text evidence="3">The sequence shown here is derived from an EMBL/GenBank/DDBJ whole genome shotgun (WGS) entry which is preliminary data.</text>
</comment>
<feature type="transmembrane region" description="Helical" evidence="2">
    <location>
        <begin position="243"/>
        <end position="264"/>
    </location>
</feature>
<dbReference type="RefSeq" id="WP_193667126.1">
    <property type="nucleotide sequence ID" value="NZ_JACDTV010000001.1"/>
</dbReference>
<feature type="transmembrane region" description="Helical" evidence="2">
    <location>
        <begin position="79"/>
        <end position="98"/>
    </location>
</feature>
<protein>
    <submittedName>
        <fullName evidence="3">Uncharacterized protein</fullName>
    </submittedName>
</protein>
<feature type="region of interest" description="Disordered" evidence="1">
    <location>
        <begin position="133"/>
        <end position="175"/>
    </location>
</feature>
<dbReference type="SUPFAM" id="SSF103473">
    <property type="entry name" value="MFS general substrate transporter"/>
    <property type="match status" value="1"/>
</dbReference>
<keyword evidence="2" id="KW-0472">Membrane</keyword>
<dbReference type="Proteomes" id="UP000732378">
    <property type="component" value="Unassembled WGS sequence"/>
</dbReference>
<evidence type="ECO:0000313" key="3">
    <source>
        <dbReference type="EMBL" id="MBM7509352.1"/>
    </source>
</evidence>
<sequence>MRARVIVVIVCSALLVLLMLPLAVLSIARGDDHARTAGIMAIGLGLPAVFGAVTWWGVRRWRADPDVRRREPNRAASRLLLLGNLGVFIAGDLVRRLVGGPSWLAWLAAGLVFLVGALVVFYAAKRQDPRLHLFRRPDPLPEDGDSPDDKRSAAPQESPGASPSARAPAPSTKSRRTWTRLGRYVLAAPVVALMAVALLNDPGRLGERSSAADMPVAGFVGIAGVMTALFAGMWAMSEYRHRTIIATIQVAVVWLGGLLFVTGVRTETTLLDVAEDVVLLATTLLQVVPVRREGEASTSELSPGAVNHPIGSRADGTS</sequence>
<evidence type="ECO:0000313" key="4">
    <source>
        <dbReference type="Proteomes" id="UP000732378"/>
    </source>
</evidence>
<feature type="compositionally biased region" description="Low complexity" evidence="1">
    <location>
        <begin position="158"/>
        <end position="171"/>
    </location>
</feature>
<keyword evidence="2" id="KW-0812">Transmembrane</keyword>